<dbReference type="Gene3D" id="3.30.40.10">
    <property type="entry name" value="Zinc/RING finger domain, C3HC4 (zinc finger)"/>
    <property type="match status" value="1"/>
</dbReference>
<feature type="domain" description="Zinc finger PHD-type" evidence="4">
    <location>
        <begin position="25"/>
        <end position="71"/>
    </location>
</feature>
<evidence type="ECO:0000313" key="6">
    <source>
        <dbReference type="Proteomes" id="UP000015453"/>
    </source>
</evidence>
<dbReference type="InterPro" id="IPR013083">
    <property type="entry name" value="Znf_RING/FYVE/PHD"/>
</dbReference>
<evidence type="ECO:0000259" key="4">
    <source>
        <dbReference type="SMART" id="SM00249"/>
    </source>
</evidence>
<dbReference type="SUPFAM" id="SSF57903">
    <property type="entry name" value="FYVE/PHD zinc finger"/>
    <property type="match status" value="1"/>
</dbReference>
<keyword evidence="3" id="KW-0862">Zinc</keyword>
<feature type="non-terminal residue" evidence="5">
    <location>
        <position position="1"/>
    </location>
</feature>
<gene>
    <name evidence="5" type="ORF">M569_04898</name>
</gene>
<dbReference type="PANTHER" id="PTHR46695">
    <property type="entry name" value="ZINC FINGER CCCH DOMAIN-CONTAINING PROTEIN 44-RELATED"/>
    <property type="match status" value="1"/>
</dbReference>
<dbReference type="InterPro" id="IPR001965">
    <property type="entry name" value="Znf_PHD"/>
</dbReference>
<comment type="caution">
    <text evidence="5">The sequence shown here is derived from an EMBL/GenBank/DDBJ whole genome shotgun (WGS) entry which is preliminary data.</text>
</comment>
<dbReference type="Proteomes" id="UP000015453">
    <property type="component" value="Unassembled WGS sequence"/>
</dbReference>
<evidence type="ECO:0000256" key="1">
    <source>
        <dbReference type="ARBA" id="ARBA00022723"/>
    </source>
</evidence>
<dbReference type="EMBL" id="AUSU01001927">
    <property type="protein sequence ID" value="EPS69864.1"/>
    <property type="molecule type" value="Genomic_DNA"/>
</dbReference>
<protein>
    <recommendedName>
        <fullName evidence="4">Zinc finger PHD-type domain-containing protein</fullName>
    </recommendedName>
</protein>
<dbReference type="Pfam" id="PF22908">
    <property type="entry name" value="PHD_NSD"/>
    <property type="match status" value="1"/>
</dbReference>
<proteinExistence type="predicted"/>
<dbReference type="AlphaFoldDB" id="S8CRM3"/>
<sequence>LSAVMRTKSSKKKPTVNKDEESENWCFVCKDGGELRICDYRDCLKSYHPECIGKDDSFLESEKQWACARHTCRHCCRPSRLQCYTCSNALCRRCYRHNSDFLPVKGKNGFCDICLSLVLLIEANKDYDSDGIQVDFKDRETVEGLFMEYYVIIKGEEGFEADDIYAAQDRRKKKSNSESDSGDFEE</sequence>
<evidence type="ECO:0000256" key="2">
    <source>
        <dbReference type="ARBA" id="ARBA00022771"/>
    </source>
</evidence>
<dbReference type="GO" id="GO:0008270">
    <property type="term" value="F:zinc ion binding"/>
    <property type="evidence" value="ECO:0007669"/>
    <property type="project" value="UniProtKB-KW"/>
</dbReference>
<dbReference type="InterPro" id="IPR055198">
    <property type="entry name" value="NSD_PHD"/>
</dbReference>
<evidence type="ECO:0000313" key="5">
    <source>
        <dbReference type="EMBL" id="EPS69864.1"/>
    </source>
</evidence>
<keyword evidence="2" id="KW-0863">Zinc-finger</keyword>
<feature type="non-terminal residue" evidence="5">
    <location>
        <position position="186"/>
    </location>
</feature>
<accession>S8CRM3</accession>
<dbReference type="InterPro" id="IPR011011">
    <property type="entry name" value="Znf_FYVE_PHD"/>
</dbReference>
<organism evidence="5 6">
    <name type="scientific">Genlisea aurea</name>
    <dbReference type="NCBI Taxonomy" id="192259"/>
    <lineage>
        <taxon>Eukaryota</taxon>
        <taxon>Viridiplantae</taxon>
        <taxon>Streptophyta</taxon>
        <taxon>Embryophyta</taxon>
        <taxon>Tracheophyta</taxon>
        <taxon>Spermatophyta</taxon>
        <taxon>Magnoliopsida</taxon>
        <taxon>eudicotyledons</taxon>
        <taxon>Gunneridae</taxon>
        <taxon>Pentapetalae</taxon>
        <taxon>asterids</taxon>
        <taxon>lamiids</taxon>
        <taxon>Lamiales</taxon>
        <taxon>Lentibulariaceae</taxon>
        <taxon>Genlisea</taxon>
    </lineage>
</organism>
<evidence type="ECO:0000256" key="3">
    <source>
        <dbReference type="ARBA" id="ARBA00022833"/>
    </source>
</evidence>
<name>S8CRM3_9LAMI</name>
<dbReference type="SMART" id="SM00249">
    <property type="entry name" value="PHD"/>
    <property type="match status" value="1"/>
</dbReference>
<dbReference type="PANTHER" id="PTHR46695:SF4">
    <property type="entry name" value="ZINC FINGER CCCH DOMAIN-CONTAINING PROTEIN 44"/>
    <property type="match status" value="1"/>
</dbReference>
<dbReference type="OrthoDB" id="1870062at2759"/>
<keyword evidence="1" id="KW-0479">Metal-binding</keyword>
<keyword evidence="6" id="KW-1185">Reference proteome</keyword>
<reference evidence="5 6" key="1">
    <citation type="journal article" date="2013" name="BMC Genomics">
        <title>The miniature genome of a carnivorous plant Genlisea aurea contains a low number of genes and short non-coding sequences.</title>
        <authorList>
            <person name="Leushkin E.V."/>
            <person name="Sutormin R.A."/>
            <person name="Nabieva E.R."/>
            <person name="Penin A.A."/>
            <person name="Kondrashov A.S."/>
            <person name="Logacheva M.D."/>
        </authorList>
    </citation>
    <scope>NUCLEOTIDE SEQUENCE [LARGE SCALE GENOMIC DNA]</scope>
</reference>